<reference evidence="1 2" key="1">
    <citation type="submission" date="2018-11" db="EMBL/GenBank/DDBJ databases">
        <authorList>
            <consortium name="Pathogen Informatics"/>
        </authorList>
    </citation>
    <scope>NUCLEOTIDE SEQUENCE [LARGE SCALE GENOMIC DNA]</scope>
</reference>
<name>A0A3P7IDA5_STRVU</name>
<proteinExistence type="predicted"/>
<evidence type="ECO:0000313" key="1">
    <source>
        <dbReference type="EMBL" id="VDM67506.1"/>
    </source>
</evidence>
<gene>
    <name evidence="1" type="ORF">SVUK_LOCUS2504</name>
</gene>
<dbReference type="Proteomes" id="UP000270094">
    <property type="component" value="Unassembled WGS sequence"/>
</dbReference>
<organism evidence="1 2">
    <name type="scientific">Strongylus vulgaris</name>
    <name type="common">Blood worm</name>
    <dbReference type="NCBI Taxonomy" id="40348"/>
    <lineage>
        <taxon>Eukaryota</taxon>
        <taxon>Metazoa</taxon>
        <taxon>Ecdysozoa</taxon>
        <taxon>Nematoda</taxon>
        <taxon>Chromadorea</taxon>
        <taxon>Rhabditida</taxon>
        <taxon>Rhabditina</taxon>
        <taxon>Rhabditomorpha</taxon>
        <taxon>Strongyloidea</taxon>
        <taxon>Strongylidae</taxon>
        <taxon>Strongylus</taxon>
    </lineage>
</organism>
<keyword evidence="2" id="KW-1185">Reference proteome</keyword>
<dbReference type="EMBL" id="UYYB01005712">
    <property type="protein sequence ID" value="VDM67506.1"/>
    <property type="molecule type" value="Genomic_DNA"/>
</dbReference>
<dbReference type="AlphaFoldDB" id="A0A3P7IDA5"/>
<protein>
    <submittedName>
        <fullName evidence="1">Uncharacterized protein</fullName>
    </submittedName>
</protein>
<evidence type="ECO:0000313" key="2">
    <source>
        <dbReference type="Proteomes" id="UP000270094"/>
    </source>
</evidence>
<feature type="non-terminal residue" evidence="1">
    <location>
        <position position="55"/>
    </location>
</feature>
<accession>A0A3P7IDA5</accession>
<sequence>MQTLFDVLPLKTGMPAEERLTVDLLRRKIITKQKSRREDCSLIVVASLVDKPNNL</sequence>